<organism evidence="7 8">
    <name type="scientific">Segnochrobactrum spirostomi</name>
    <dbReference type="NCBI Taxonomy" id="2608987"/>
    <lineage>
        <taxon>Bacteria</taxon>
        <taxon>Pseudomonadati</taxon>
        <taxon>Pseudomonadota</taxon>
        <taxon>Alphaproteobacteria</taxon>
        <taxon>Hyphomicrobiales</taxon>
        <taxon>Segnochrobactraceae</taxon>
        <taxon>Segnochrobactrum</taxon>
    </lineage>
</organism>
<dbReference type="GO" id="GO:0005524">
    <property type="term" value="F:ATP binding"/>
    <property type="evidence" value="ECO:0007669"/>
    <property type="project" value="UniProtKB-KW"/>
</dbReference>
<dbReference type="PROSITE" id="PS00584">
    <property type="entry name" value="PFKB_KINASES_2"/>
    <property type="match status" value="1"/>
</dbReference>
<dbReference type="InterPro" id="IPR011611">
    <property type="entry name" value="PfkB_dom"/>
</dbReference>
<evidence type="ECO:0000313" key="7">
    <source>
        <dbReference type="EMBL" id="MQT11868.1"/>
    </source>
</evidence>
<evidence type="ECO:0000256" key="2">
    <source>
        <dbReference type="ARBA" id="ARBA00022679"/>
    </source>
</evidence>
<proteinExistence type="inferred from homology"/>
<keyword evidence="3" id="KW-0547">Nucleotide-binding</keyword>
<dbReference type="AlphaFoldDB" id="A0A6A7Y038"/>
<evidence type="ECO:0000313" key="8">
    <source>
        <dbReference type="Proteomes" id="UP000332515"/>
    </source>
</evidence>
<dbReference type="EMBL" id="VWNA01000001">
    <property type="protein sequence ID" value="MQT11868.1"/>
    <property type="molecule type" value="Genomic_DNA"/>
</dbReference>
<dbReference type="SUPFAM" id="SSF53613">
    <property type="entry name" value="Ribokinase-like"/>
    <property type="match status" value="1"/>
</dbReference>
<dbReference type="PANTHER" id="PTHR43085">
    <property type="entry name" value="HEXOKINASE FAMILY MEMBER"/>
    <property type="match status" value="1"/>
</dbReference>
<dbReference type="PANTHER" id="PTHR43085:SF1">
    <property type="entry name" value="PSEUDOURIDINE KINASE-RELATED"/>
    <property type="match status" value="1"/>
</dbReference>
<keyword evidence="2" id="KW-0808">Transferase</keyword>
<dbReference type="Pfam" id="PF00294">
    <property type="entry name" value="PfkB"/>
    <property type="match status" value="1"/>
</dbReference>
<dbReference type="InterPro" id="IPR029056">
    <property type="entry name" value="Ribokinase-like"/>
</dbReference>
<protein>
    <submittedName>
        <fullName evidence="7">Sugar kinase</fullName>
    </submittedName>
</protein>
<comment type="caution">
    <text evidence="7">The sequence shown here is derived from an EMBL/GenBank/DDBJ whole genome shotgun (WGS) entry which is preliminary data.</text>
</comment>
<evidence type="ECO:0000256" key="1">
    <source>
        <dbReference type="ARBA" id="ARBA00010688"/>
    </source>
</evidence>
<dbReference type="Gene3D" id="3.40.1190.20">
    <property type="match status" value="1"/>
</dbReference>
<accession>A0A6A7Y038</accession>
<dbReference type="InterPro" id="IPR002173">
    <property type="entry name" value="Carboh/pur_kinase_PfkB_CS"/>
</dbReference>
<evidence type="ECO:0000256" key="4">
    <source>
        <dbReference type="ARBA" id="ARBA00022777"/>
    </source>
</evidence>
<name>A0A6A7Y038_9HYPH</name>
<keyword evidence="4 7" id="KW-0418">Kinase</keyword>
<gene>
    <name evidence="7" type="ORF">F0357_04100</name>
</gene>
<evidence type="ECO:0000256" key="5">
    <source>
        <dbReference type="ARBA" id="ARBA00022840"/>
    </source>
</evidence>
<dbReference type="GO" id="GO:0016301">
    <property type="term" value="F:kinase activity"/>
    <property type="evidence" value="ECO:0007669"/>
    <property type="project" value="UniProtKB-KW"/>
</dbReference>
<dbReference type="InterPro" id="IPR050306">
    <property type="entry name" value="PfkB_Carbo_kinase"/>
</dbReference>
<keyword evidence="8" id="KW-1185">Reference proteome</keyword>
<dbReference type="Proteomes" id="UP000332515">
    <property type="component" value="Unassembled WGS sequence"/>
</dbReference>
<reference evidence="7 8" key="1">
    <citation type="submission" date="2019-09" db="EMBL/GenBank/DDBJ databases">
        <title>Segnochrobactrum spirostomi gen. nov., sp. nov., isolated from the ciliate Spirostomum cf. yagiui and description of a novel family, Segnochrobactraceae fam. nov. within the order Rhizobiales of the class Alphaproteobacteria.</title>
        <authorList>
            <person name="Akter S."/>
            <person name="Shazib S.U.A."/>
            <person name="Shin M.K."/>
        </authorList>
    </citation>
    <scope>NUCLEOTIDE SEQUENCE [LARGE SCALE GENOMIC DNA]</scope>
    <source>
        <strain evidence="7 8">Sp-1</strain>
    </source>
</reference>
<comment type="similarity">
    <text evidence="1">Belongs to the carbohydrate kinase PfkB family.</text>
</comment>
<feature type="domain" description="Carbohydrate kinase PfkB" evidence="6">
    <location>
        <begin position="34"/>
        <end position="299"/>
    </location>
</feature>
<keyword evidence="5" id="KW-0067">ATP-binding</keyword>
<dbReference type="CDD" id="cd01166">
    <property type="entry name" value="KdgK"/>
    <property type="match status" value="1"/>
</dbReference>
<evidence type="ECO:0000259" key="6">
    <source>
        <dbReference type="Pfam" id="PF00294"/>
    </source>
</evidence>
<evidence type="ECO:0000256" key="3">
    <source>
        <dbReference type="ARBA" id="ARBA00022741"/>
    </source>
</evidence>
<sequence>MKKVITIGEILVEIMADTIGEGFREPIALTGPFPSGAPAIFIDQVAKLGHPCGMVSRVGADDFGRVNLDRLARDGVDVSAIGIDDDLVTGSAFVRYRASGDRDFVFNIKHSASGRIARTAEAEALIAGAGHLHVMGSSLVSEGVVDLIRHAIASIKGRGGSVSFDPNIRKEILGLTGLRAALDDVLAATDLFLPSGPELFLFSDAADEAGAIADLLGRGIAAIVVKRGAAGASYHDKTGSVAVPGFVVDETDPTGAGDSFGAAFLVGWLAGEPPAQALRIANACGARAVTRRGPMEGTSTRADLETFFATARSRA</sequence>
<dbReference type="RefSeq" id="WP_153479085.1">
    <property type="nucleotide sequence ID" value="NZ_VWNA01000001.1"/>
</dbReference>